<proteinExistence type="predicted"/>
<dbReference type="PROSITE" id="PS51128">
    <property type="entry name" value="ZF_DKSA_2"/>
    <property type="match status" value="1"/>
</dbReference>
<evidence type="ECO:0000313" key="6">
    <source>
        <dbReference type="EMBL" id="DAF93601.1"/>
    </source>
</evidence>
<feature type="domain" description="Zinc finger DksA/TraR C4-type" evidence="5">
    <location>
        <begin position="37"/>
        <end position="65"/>
    </location>
</feature>
<keyword evidence="2" id="KW-0863">Zinc-finger</keyword>
<dbReference type="PANTHER" id="PTHR38777:SF1">
    <property type="entry name" value="DNAK SUPPRESSOR PROTEIN"/>
    <property type="match status" value="1"/>
</dbReference>
<dbReference type="InterPro" id="IPR000962">
    <property type="entry name" value="Znf_DskA_TraR"/>
</dbReference>
<dbReference type="Gene3D" id="1.20.120.910">
    <property type="entry name" value="DksA, coiled-coil domain"/>
    <property type="match status" value="1"/>
</dbReference>
<accession>A0A8S5UGH2</accession>
<dbReference type="GO" id="GO:0008270">
    <property type="term" value="F:zinc ion binding"/>
    <property type="evidence" value="ECO:0007669"/>
    <property type="project" value="UniProtKB-KW"/>
</dbReference>
<evidence type="ECO:0000256" key="3">
    <source>
        <dbReference type="ARBA" id="ARBA00022833"/>
    </source>
</evidence>
<reference evidence="6" key="1">
    <citation type="journal article" date="2021" name="Proc. Natl. Acad. Sci. U.S.A.">
        <title>A Catalog of Tens of Thousands of Viruses from Human Metagenomes Reveals Hidden Associations with Chronic Diseases.</title>
        <authorList>
            <person name="Tisza M.J."/>
            <person name="Buck C.B."/>
        </authorList>
    </citation>
    <scope>NUCLEOTIDE SEQUENCE</scope>
    <source>
        <strain evidence="6">Ctshb19</strain>
    </source>
</reference>
<evidence type="ECO:0000259" key="5">
    <source>
        <dbReference type="Pfam" id="PF01258"/>
    </source>
</evidence>
<dbReference type="Pfam" id="PF01258">
    <property type="entry name" value="zf-dskA_traR"/>
    <property type="match status" value="1"/>
</dbReference>
<evidence type="ECO:0000256" key="4">
    <source>
        <dbReference type="PROSITE-ProRule" id="PRU00510"/>
    </source>
</evidence>
<feature type="zinc finger region" description="dksA C4-type" evidence="4">
    <location>
        <begin position="38"/>
        <end position="62"/>
    </location>
</feature>
<keyword evidence="1" id="KW-0479">Metal-binding</keyword>
<dbReference type="PANTHER" id="PTHR38777">
    <property type="entry name" value="FELS-2 PROPHAGE PROTEIN"/>
    <property type="match status" value="1"/>
</dbReference>
<dbReference type="EMBL" id="BK016086">
    <property type="protein sequence ID" value="DAF93601.1"/>
    <property type="molecule type" value="Genomic_DNA"/>
</dbReference>
<evidence type="ECO:0000256" key="1">
    <source>
        <dbReference type="ARBA" id="ARBA00022723"/>
    </source>
</evidence>
<dbReference type="SUPFAM" id="SSF57716">
    <property type="entry name" value="Glucocorticoid receptor-like (DNA-binding domain)"/>
    <property type="match status" value="1"/>
</dbReference>
<sequence length="68" mass="7516">MAVGWAREGDTEKETENAIALEIYRARKSLAGPPRTDCIDCDEPIGAARLKALPTAQRCIKCQTNMEH</sequence>
<evidence type="ECO:0000256" key="2">
    <source>
        <dbReference type="ARBA" id="ARBA00022771"/>
    </source>
</evidence>
<dbReference type="GO" id="GO:1900378">
    <property type="term" value="P:positive regulation of secondary metabolite biosynthetic process"/>
    <property type="evidence" value="ECO:0007669"/>
    <property type="project" value="TreeGrafter"/>
</dbReference>
<organism evidence="6">
    <name type="scientific">Myoviridae sp. ctshb19</name>
    <dbReference type="NCBI Taxonomy" id="2825194"/>
    <lineage>
        <taxon>Viruses</taxon>
        <taxon>Duplodnaviria</taxon>
        <taxon>Heunggongvirae</taxon>
        <taxon>Uroviricota</taxon>
        <taxon>Caudoviricetes</taxon>
    </lineage>
</organism>
<protein>
    <submittedName>
        <fullName evidence="6">DnaK suppressor protein</fullName>
    </submittedName>
</protein>
<keyword evidence="3" id="KW-0862">Zinc</keyword>
<name>A0A8S5UGH2_9CAUD</name>